<dbReference type="Gene3D" id="3.40.190.10">
    <property type="entry name" value="Periplasmic binding protein-like II"/>
    <property type="match status" value="1"/>
</dbReference>
<feature type="chain" id="PRO_5043504089" evidence="1">
    <location>
        <begin position="25"/>
        <end position="422"/>
    </location>
</feature>
<dbReference type="InterPro" id="IPR050490">
    <property type="entry name" value="Bact_solute-bd_prot1"/>
</dbReference>
<evidence type="ECO:0000256" key="1">
    <source>
        <dbReference type="SAM" id="SignalP"/>
    </source>
</evidence>
<proteinExistence type="predicted"/>
<reference evidence="2" key="1">
    <citation type="submission" date="2024-04" db="EMBL/GenBank/DDBJ databases">
        <authorList>
            <person name="Roder T."/>
            <person name="Oberhansli S."/>
            <person name="Kreuzer M."/>
        </authorList>
    </citation>
    <scope>NUCLEOTIDE SEQUENCE</scope>
    <source>
        <strain evidence="2">LWS13-1.2</strain>
    </source>
</reference>
<accession>A0AAU6SDI3</accession>
<evidence type="ECO:0000313" key="2">
    <source>
        <dbReference type="EMBL" id="WZO34968.1"/>
    </source>
</evidence>
<dbReference type="InterPro" id="IPR006059">
    <property type="entry name" value="SBP"/>
</dbReference>
<dbReference type="AlphaFoldDB" id="A0AAU6SDI3"/>
<dbReference type="EMBL" id="CP151632">
    <property type="protein sequence ID" value="WZO34968.1"/>
    <property type="molecule type" value="Genomic_DNA"/>
</dbReference>
<protein>
    <submittedName>
        <fullName evidence="2">ABC transporter substrate-binding protein</fullName>
    </submittedName>
</protein>
<sequence>MNARAFRRSAVAIAAFSASAIVLAGCAGGNDDAGSEDGEITLTLATFNDFGYDDELLQEYMDENPNVKIVHNKAAITDDARTNFFAKLGKEGLADIEAVEVDWFAEAMQYSDLLAEVPDSAKGRWVEWKEEAATDADGRLVGFGTDIGPQAVCYRADLFAAAGLPSTPDEVASAIDGDWDTFFDLADQYKAATGKPMLDSANSAFQGIVNQVEFPYDEPDGTVVATSNPEIEAAYNLVVERGIPNSAYSGQWSDDWNASMANGEFAAMLCPPWMLGIISGNAPEVTGWEIANAFPNGGGNWGGSYLTVPANGKNVEAALALADWLTAPEQQEKTFVNVGAFPSAVDAQAAPSITDSTNEYYADAPTGSIFADRSEAITVTPYKSADYFKYNTALQDAITRVFDGVEDAQTSWDTYVAEVEAF</sequence>
<dbReference type="PANTHER" id="PTHR43649:SF32">
    <property type="entry name" value="SUGAR BINDING SECRETED PROTEIN"/>
    <property type="match status" value="1"/>
</dbReference>
<gene>
    <name evidence="2" type="ORF">MRBLWS13_002640</name>
</gene>
<organism evidence="2">
    <name type="scientific">Microbacterium sp. LWS13-1.2</name>
    <dbReference type="NCBI Taxonomy" id="3135264"/>
    <lineage>
        <taxon>Bacteria</taxon>
        <taxon>Bacillati</taxon>
        <taxon>Actinomycetota</taxon>
        <taxon>Actinomycetes</taxon>
        <taxon>Micrococcales</taxon>
        <taxon>Microbacteriaceae</taxon>
        <taxon>Microbacterium</taxon>
    </lineage>
</organism>
<feature type="signal peptide" evidence="1">
    <location>
        <begin position="1"/>
        <end position="24"/>
    </location>
</feature>
<keyword evidence="1" id="KW-0732">Signal</keyword>
<dbReference type="Pfam" id="PF13416">
    <property type="entry name" value="SBP_bac_8"/>
    <property type="match status" value="1"/>
</dbReference>
<name>A0AAU6SDI3_9MICO</name>
<dbReference type="SUPFAM" id="SSF53850">
    <property type="entry name" value="Periplasmic binding protein-like II"/>
    <property type="match status" value="1"/>
</dbReference>
<dbReference type="PROSITE" id="PS51257">
    <property type="entry name" value="PROKAR_LIPOPROTEIN"/>
    <property type="match status" value="1"/>
</dbReference>
<dbReference type="PANTHER" id="PTHR43649">
    <property type="entry name" value="ARABINOSE-BINDING PROTEIN-RELATED"/>
    <property type="match status" value="1"/>
</dbReference>